<sequence>MFYIALSKLLNAVAYIQAPTLFLRTSVPRHNTCLERDLSIGASPTCDDKNISKSYSVVVWNSLPIDLRRVKSLPIFKGVQNNADSSNGSLTGPTPLHIAIESEARKSLHRIKMYGLWNDSAPRTKHTKMEENKYLDSITAMGWDKMQPKAKWAGLTLPEGSENSWHTDESKMKSGTGAGIHAKDFNSSVSMGNYATVFQAETAQENIDRKVKEKTIYILSDRQAALKALTSPKVDSRLIYNGVQALNKLGRRNKGTIKNAINDHTRLKHQQEWKTREGLKHSKRFIENVSTSWTKKLWTLSRKQLRHIVRAFTGHFDTKHILVKMGLQDNEIKNDSLATVTPHDFKALPLRQIIQFMDEVIKAIEPWGPGARDIRAPHCVSGDQRLAAILGKGLALQYKRGNAASLLGTMNSGLYRRPKSITSPFCLAFVNYEKAFDSIETWAVLQALQRCQVDYRYIEVLKCLYENATMSRGVRQGDGDLSETVHGDFSAMLADLSSFRPSCLKINIDKTTEADRVRRFTNGVRGPADEVSVASNKMEDDRGIAVNAESTRPGFTVALFYCFMNTEVRHAIRYHVERWKTGRAIAGGRRRGASCSKDWSPRSRTESIRTNTACVFDVVESQMDLEKVEPSIEPHLNGA</sequence>
<evidence type="ECO:0000313" key="2">
    <source>
        <dbReference type="Proteomes" id="UP001064048"/>
    </source>
</evidence>
<dbReference type="Proteomes" id="UP001064048">
    <property type="component" value="Chromosome 14"/>
</dbReference>
<name>A0ACC0J7V2_CHOFU</name>
<gene>
    <name evidence="1" type="ORF">MSG28_008739</name>
</gene>
<evidence type="ECO:0000313" key="1">
    <source>
        <dbReference type="EMBL" id="KAI8420187.1"/>
    </source>
</evidence>
<organism evidence="1 2">
    <name type="scientific">Choristoneura fumiferana</name>
    <name type="common">Spruce budworm moth</name>
    <name type="synonym">Archips fumiferana</name>
    <dbReference type="NCBI Taxonomy" id="7141"/>
    <lineage>
        <taxon>Eukaryota</taxon>
        <taxon>Metazoa</taxon>
        <taxon>Ecdysozoa</taxon>
        <taxon>Arthropoda</taxon>
        <taxon>Hexapoda</taxon>
        <taxon>Insecta</taxon>
        <taxon>Pterygota</taxon>
        <taxon>Neoptera</taxon>
        <taxon>Endopterygota</taxon>
        <taxon>Lepidoptera</taxon>
        <taxon>Glossata</taxon>
        <taxon>Ditrysia</taxon>
        <taxon>Tortricoidea</taxon>
        <taxon>Tortricidae</taxon>
        <taxon>Tortricinae</taxon>
        <taxon>Choristoneura</taxon>
    </lineage>
</organism>
<keyword evidence="2" id="KW-1185">Reference proteome</keyword>
<reference evidence="1 2" key="1">
    <citation type="journal article" date="2022" name="Genome Biol. Evol.">
        <title>The Spruce Budworm Genome: Reconstructing the Evolutionary History of Antifreeze Proteins.</title>
        <authorList>
            <person name="Beliveau C."/>
            <person name="Gagne P."/>
            <person name="Picq S."/>
            <person name="Vernygora O."/>
            <person name="Keeling C.I."/>
            <person name="Pinkney K."/>
            <person name="Doucet D."/>
            <person name="Wen F."/>
            <person name="Johnston J.S."/>
            <person name="Maaroufi H."/>
            <person name="Boyle B."/>
            <person name="Laroche J."/>
            <person name="Dewar K."/>
            <person name="Juretic N."/>
            <person name="Blackburn G."/>
            <person name="Nisole A."/>
            <person name="Brunet B."/>
            <person name="Brandao M."/>
            <person name="Lumley L."/>
            <person name="Duan J."/>
            <person name="Quan G."/>
            <person name="Lucarotti C.J."/>
            <person name="Roe A.D."/>
            <person name="Sperling F.A.H."/>
            <person name="Levesque R.C."/>
            <person name="Cusson M."/>
        </authorList>
    </citation>
    <scope>NUCLEOTIDE SEQUENCE [LARGE SCALE GENOMIC DNA]</scope>
    <source>
        <strain evidence="1">Glfc:IPQL:Cfum</strain>
    </source>
</reference>
<proteinExistence type="predicted"/>
<accession>A0ACC0J7V2</accession>
<dbReference type="EMBL" id="CM046114">
    <property type="protein sequence ID" value="KAI8420187.1"/>
    <property type="molecule type" value="Genomic_DNA"/>
</dbReference>
<comment type="caution">
    <text evidence="1">The sequence shown here is derived from an EMBL/GenBank/DDBJ whole genome shotgun (WGS) entry which is preliminary data.</text>
</comment>
<protein>
    <submittedName>
        <fullName evidence="1">Uncharacterized protein</fullName>
    </submittedName>
</protein>